<sequence>MSGVVLGFIWTGAVLAAVAFIVIIALASRRRRLATNTYDPEMQQSLDAIQGQIDSGRGRLF</sequence>
<gene>
    <name evidence="2" type="ORF">E4M00_03125</name>
</gene>
<comment type="caution">
    <text evidence="2">The sequence shown here is derived from an EMBL/GenBank/DDBJ whole genome shotgun (WGS) entry which is preliminary data.</text>
</comment>
<dbReference type="EMBL" id="SPQZ01000001">
    <property type="protein sequence ID" value="TFW00193.1"/>
    <property type="molecule type" value="Genomic_DNA"/>
</dbReference>
<feature type="transmembrane region" description="Helical" evidence="1">
    <location>
        <begin position="6"/>
        <end position="27"/>
    </location>
</feature>
<dbReference type="AlphaFoldDB" id="A0A4Y9R8T2"/>
<keyword evidence="1" id="KW-0812">Transmembrane</keyword>
<name>A0A4Y9R8T2_9MICO</name>
<proteinExistence type="predicted"/>
<evidence type="ECO:0000313" key="2">
    <source>
        <dbReference type="EMBL" id="TFW00193.1"/>
    </source>
</evidence>
<protein>
    <submittedName>
        <fullName evidence="2">Uncharacterized protein</fullName>
    </submittedName>
</protein>
<keyword evidence="1" id="KW-1133">Transmembrane helix</keyword>
<keyword evidence="1" id="KW-0472">Membrane</keyword>
<organism evidence="2 3">
    <name type="scientific">Orlajensenia leifsoniae</name>
    <dbReference type="NCBI Taxonomy" id="2561933"/>
    <lineage>
        <taxon>Bacteria</taxon>
        <taxon>Bacillati</taxon>
        <taxon>Actinomycetota</taxon>
        <taxon>Actinomycetes</taxon>
        <taxon>Micrococcales</taxon>
        <taxon>Microbacteriaceae</taxon>
        <taxon>Orlajensenia</taxon>
    </lineage>
</organism>
<dbReference type="RefSeq" id="WP_135119024.1">
    <property type="nucleotide sequence ID" value="NZ_SPQZ01000001.1"/>
</dbReference>
<evidence type="ECO:0000313" key="3">
    <source>
        <dbReference type="Proteomes" id="UP000298127"/>
    </source>
</evidence>
<reference evidence="2 3" key="1">
    <citation type="journal article" date="2018" name="J. Microbiol.">
        <title>Leifsonia flava sp. nov., a novel actinobacterium isolated from the rhizosphere of Aquilegia viridiflora.</title>
        <authorList>
            <person name="Cai Y."/>
            <person name="Tao W.Z."/>
            <person name="Ma Y.J."/>
            <person name="Cheng J."/>
            <person name="Zhang M.Y."/>
            <person name="Zhang Y.X."/>
        </authorList>
    </citation>
    <scope>NUCLEOTIDE SEQUENCE [LARGE SCALE GENOMIC DNA]</scope>
    <source>
        <strain evidence="2 3">SYP-B2174</strain>
    </source>
</reference>
<dbReference type="Proteomes" id="UP000298127">
    <property type="component" value="Unassembled WGS sequence"/>
</dbReference>
<keyword evidence="3" id="KW-1185">Reference proteome</keyword>
<accession>A0A4Y9R8T2</accession>
<evidence type="ECO:0000256" key="1">
    <source>
        <dbReference type="SAM" id="Phobius"/>
    </source>
</evidence>